<dbReference type="AlphaFoldDB" id="A0A0R3R4Z6"/>
<organism evidence="1">
    <name type="scientific">Brugia timori</name>
    <dbReference type="NCBI Taxonomy" id="42155"/>
    <lineage>
        <taxon>Eukaryota</taxon>
        <taxon>Metazoa</taxon>
        <taxon>Ecdysozoa</taxon>
        <taxon>Nematoda</taxon>
        <taxon>Chromadorea</taxon>
        <taxon>Rhabditida</taxon>
        <taxon>Spirurina</taxon>
        <taxon>Spiruromorpha</taxon>
        <taxon>Filarioidea</taxon>
        <taxon>Onchocercidae</taxon>
        <taxon>Brugia</taxon>
    </lineage>
</organism>
<protein>
    <submittedName>
        <fullName evidence="1">Transposase</fullName>
    </submittedName>
</protein>
<name>A0A0R3R4Z6_9BILA</name>
<dbReference type="WBParaSite" id="BTMF_0001508601-mRNA-1">
    <property type="protein sequence ID" value="BTMF_0001508601-mRNA-1"/>
    <property type="gene ID" value="BTMF_0001508601"/>
</dbReference>
<proteinExistence type="predicted"/>
<evidence type="ECO:0000313" key="1">
    <source>
        <dbReference type="WBParaSite" id="BTMF_0001508601-mRNA-1"/>
    </source>
</evidence>
<accession>A0A0R3R4Z6</accession>
<reference evidence="1" key="1">
    <citation type="submission" date="2017-02" db="UniProtKB">
        <authorList>
            <consortium name="WormBaseParasite"/>
        </authorList>
    </citation>
    <scope>IDENTIFICATION</scope>
</reference>
<sequence>LHVIRSILTKFRNQSHFIIINRLFISIDFNNIYRDLLRFY</sequence>